<organism evidence="18 19">
    <name type="scientific">Qipengyuania algicida</name>
    <dbReference type="NCBI Taxonomy" id="1836209"/>
    <lineage>
        <taxon>Bacteria</taxon>
        <taxon>Pseudomonadati</taxon>
        <taxon>Pseudomonadota</taxon>
        <taxon>Alphaproteobacteria</taxon>
        <taxon>Sphingomonadales</taxon>
        <taxon>Erythrobacteraceae</taxon>
        <taxon>Qipengyuania</taxon>
    </lineage>
</organism>
<reference evidence="18 19" key="1">
    <citation type="submission" date="2019-12" db="EMBL/GenBank/DDBJ databases">
        <title>Genomic-based taxomic classification of the family Erythrobacteraceae.</title>
        <authorList>
            <person name="Xu L."/>
        </authorList>
    </citation>
    <scope>NUCLEOTIDE SEQUENCE [LARGE SCALE GENOMIC DNA]</scope>
    <source>
        <strain evidence="18 19">KEMB 9005-328</strain>
    </source>
</reference>
<keyword evidence="9" id="KW-0677">Repeat</keyword>
<dbReference type="GO" id="GO:0005886">
    <property type="term" value="C:plasma membrane"/>
    <property type="evidence" value="ECO:0007669"/>
    <property type="project" value="UniProtKB-SubCell"/>
</dbReference>
<dbReference type="GO" id="GO:0032049">
    <property type="term" value="P:cardiolipin biosynthetic process"/>
    <property type="evidence" value="ECO:0007669"/>
    <property type="project" value="UniProtKB-UniRule"/>
</dbReference>
<keyword evidence="5" id="KW-0444">Lipid biosynthesis</keyword>
<dbReference type="Pfam" id="PF13396">
    <property type="entry name" value="PLDc_N"/>
    <property type="match status" value="1"/>
</dbReference>
<dbReference type="SUPFAM" id="SSF56024">
    <property type="entry name" value="Phospholipase D/nuclease"/>
    <property type="match status" value="2"/>
</dbReference>
<feature type="transmembrane region" description="Helical" evidence="16">
    <location>
        <begin position="37"/>
        <end position="55"/>
    </location>
</feature>
<evidence type="ECO:0000256" key="5">
    <source>
        <dbReference type="ARBA" id="ARBA00022516"/>
    </source>
</evidence>
<dbReference type="Gene3D" id="3.30.870.10">
    <property type="entry name" value="Endonuclease Chain A"/>
    <property type="match status" value="2"/>
</dbReference>
<evidence type="ECO:0000256" key="15">
    <source>
        <dbReference type="NCBIfam" id="TIGR04265"/>
    </source>
</evidence>
<dbReference type="Pfam" id="PF13091">
    <property type="entry name" value="PLDc_2"/>
    <property type="match status" value="2"/>
</dbReference>
<evidence type="ECO:0000256" key="16">
    <source>
        <dbReference type="SAM" id="Phobius"/>
    </source>
</evidence>
<evidence type="ECO:0000256" key="10">
    <source>
        <dbReference type="ARBA" id="ARBA00022989"/>
    </source>
</evidence>
<evidence type="ECO:0000256" key="6">
    <source>
        <dbReference type="ARBA" id="ARBA00022525"/>
    </source>
</evidence>
<proteinExistence type="predicted"/>
<evidence type="ECO:0000256" key="14">
    <source>
        <dbReference type="ARBA" id="ARBA00023264"/>
    </source>
</evidence>
<sequence length="477" mass="52144">MIDPGTTQWLIVVAIHLAVIVRAILLDGRDSYSRAAWLLLLIALPVAGVILYFLFGEPWISKGFRKRGQHIDEELRQFAPHPSQLGDVASLTANAFRTFEAASGWPVSIGNTASITPDSDTAIDMLVTDIDSSKKTVHLSFYIWLGDNNGMKVVEAVCRAARRGVTCRVAADAIGSRALIRSPHWTMMRDAGAHLCSLLKVPLGLGFLVGRRTDLRNHRKIAVIDGRITYGGSQNCADPAFLVKRRFAPWVDILVRYEGPVARQADIIFAAAWSLETGEDLRPIMSAEPPALSADGFPAIATGTGPLSPRGTMTDMFVSVFAEAQADVTITTPYFAPDPPLIGAIVAAARRGVEVQIIFPHRNDSQIVGAISRAYYPVLAKAGVRIFEYRGGMLHAKTLVADDTLALIGSSNMDRRSLDLNFENSILSQSVELTAQVRERQCRWLSDAIEIDRDAATNRPIPRRFTDNLLTIVAAVF</sequence>
<comment type="subcellular location">
    <subcellularLocation>
        <location evidence="3">Cell membrane</location>
        <topology evidence="3">Multi-pass membrane protein</topology>
    </subcellularLocation>
    <subcellularLocation>
        <location evidence="2">Secreted</location>
    </subcellularLocation>
</comment>
<dbReference type="GO" id="GO:0008808">
    <property type="term" value="F:cardiolipin synthase activity"/>
    <property type="evidence" value="ECO:0007669"/>
    <property type="project" value="UniProtKB-UniRule"/>
</dbReference>
<keyword evidence="13" id="KW-0594">Phospholipid biosynthesis</keyword>
<comment type="caution">
    <text evidence="18">The sequence shown here is derived from an EMBL/GenBank/DDBJ whole genome shotgun (WGS) entry which is preliminary data.</text>
</comment>
<dbReference type="PROSITE" id="PS50035">
    <property type="entry name" value="PLD"/>
    <property type="match status" value="2"/>
</dbReference>
<keyword evidence="6" id="KW-0964">Secreted</keyword>
<dbReference type="EC" id="2.7.8.-" evidence="15"/>
<dbReference type="InterPro" id="IPR025202">
    <property type="entry name" value="PLD-like_dom"/>
</dbReference>
<evidence type="ECO:0000256" key="9">
    <source>
        <dbReference type="ARBA" id="ARBA00022737"/>
    </source>
</evidence>
<dbReference type="Proteomes" id="UP000439780">
    <property type="component" value="Unassembled WGS sequence"/>
</dbReference>
<keyword evidence="19" id="KW-1185">Reference proteome</keyword>
<name>A0A845AKP2_9SPHN</name>
<comment type="function">
    <text evidence="1">Could be a virulence factor.</text>
</comment>
<dbReference type="EMBL" id="WTYA01000019">
    <property type="protein sequence ID" value="MXP30184.1"/>
    <property type="molecule type" value="Genomic_DNA"/>
</dbReference>
<evidence type="ECO:0000256" key="1">
    <source>
        <dbReference type="ARBA" id="ARBA00003145"/>
    </source>
</evidence>
<dbReference type="GO" id="GO:0005576">
    <property type="term" value="C:extracellular region"/>
    <property type="evidence" value="ECO:0007669"/>
    <property type="project" value="UniProtKB-SubCell"/>
</dbReference>
<dbReference type="PANTHER" id="PTHR21248:SF22">
    <property type="entry name" value="PHOSPHOLIPASE D"/>
    <property type="match status" value="1"/>
</dbReference>
<dbReference type="InterPro" id="IPR022924">
    <property type="entry name" value="Cardiolipin_synthase"/>
</dbReference>
<dbReference type="OrthoDB" id="9762009at2"/>
<evidence type="ECO:0000256" key="13">
    <source>
        <dbReference type="ARBA" id="ARBA00023209"/>
    </source>
</evidence>
<keyword evidence="12 16" id="KW-0472">Membrane</keyword>
<feature type="domain" description="PLD phosphodiesterase" evidence="17">
    <location>
        <begin position="213"/>
        <end position="240"/>
    </location>
</feature>
<dbReference type="AlphaFoldDB" id="A0A845AKP2"/>
<evidence type="ECO:0000256" key="2">
    <source>
        <dbReference type="ARBA" id="ARBA00004613"/>
    </source>
</evidence>
<keyword evidence="8 16" id="KW-0812">Transmembrane</keyword>
<accession>A0A845AKP2</accession>
<evidence type="ECO:0000256" key="12">
    <source>
        <dbReference type="ARBA" id="ARBA00023136"/>
    </source>
</evidence>
<keyword evidence="14" id="KW-1208">Phospholipid metabolism</keyword>
<dbReference type="SMART" id="SM00155">
    <property type="entry name" value="PLDc"/>
    <property type="match status" value="2"/>
</dbReference>
<evidence type="ECO:0000256" key="8">
    <source>
        <dbReference type="ARBA" id="ARBA00022692"/>
    </source>
</evidence>
<evidence type="ECO:0000313" key="19">
    <source>
        <dbReference type="Proteomes" id="UP000439780"/>
    </source>
</evidence>
<keyword evidence="7" id="KW-0808">Transferase</keyword>
<dbReference type="InterPro" id="IPR027379">
    <property type="entry name" value="CLS_N"/>
</dbReference>
<dbReference type="InterPro" id="IPR001736">
    <property type="entry name" value="PLipase_D/transphosphatidylase"/>
</dbReference>
<gene>
    <name evidence="18" type="primary">cls</name>
    <name evidence="18" type="ORF">GRI58_15345</name>
</gene>
<evidence type="ECO:0000256" key="11">
    <source>
        <dbReference type="ARBA" id="ARBA00023098"/>
    </source>
</evidence>
<keyword evidence="4" id="KW-1003">Cell membrane</keyword>
<keyword evidence="10 16" id="KW-1133">Transmembrane helix</keyword>
<evidence type="ECO:0000256" key="7">
    <source>
        <dbReference type="ARBA" id="ARBA00022679"/>
    </source>
</evidence>
<evidence type="ECO:0000259" key="17">
    <source>
        <dbReference type="PROSITE" id="PS50035"/>
    </source>
</evidence>
<evidence type="ECO:0000313" key="18">
    <source>
        <dbReference type="EMBL" id="MXP30184.1"/>
    </source>
</evidence>
<protein>
    <recommendedName>
        <fullName evidence="15">Cardiolipin synthase</fullName>
        <ecNumber evidence="15">2.7.8.-</ecNumber>
    </recommendedName>
</protein>
<dbReference type="NCBIfam" id="TIGR04265">
    <property type="entry name" value="bac_cardiolipin"/>
    <property type="match status" value="1"/>
</dbReference>
<dbReference type="PANTHER" id="PTHR21248">
    <property type="entry name" value="CARDIOLIPIN SYNTHASE"/>
    <property type="match status" value="1"/>
</dbReference>
<feature type="transmembrane region" description="Helical" evidence="16">
    <location>
        <begin position="6"/>
        <end position="25"/>
    </location>
</feature>
<keyword evidence="11" id="KW-0443">Lipid metabolism</keyword>
<feature type="domain" description="PLD phosphodiesterase" evidence="17">
    <location>
        <begin position="390"/>
        <end position="417"/>
    </location>
</feature>
<evidence type="ECO:0000256" key="4">
    <source>
        <dbReference type="ARBA" id="ARBA00022475"/>
    </source>
</evidence>
<evidence type="ECO:0000256" key="3">
    <source>
        <dbReference type="ARBA" id="ARBA00004651"/>
    </source>
</evidence>